<evidence type="ECO:0000259" key="6">
    <source>
        <dbReference type="Pfam" id="PF00705"/>
    </source>
</evidence>
<evidence type="ECO:0000256" key="1">
    <source>
        <dbReference type="ARBA" id="ARBA00010462"/>
    </source>
</evidence>
<evidence type="ECO:0000256" key="3">
    <source>
        <dbReference type="RuleBase" id="RU000641"/>
    </source>
</evidence>
<dbReference type="Proteomes" id="UP001465976">
    <property type="component" value="Unassembled WGS sequence"/>
</dbReference>
<dbReference type="SUPFAM" id="SSF55979">
    <property type="entry name" value="DNA clamp"/>
    <property type="match status" value="2"/>
</dbReference>
<keyword evidence="9" id="KW-1185">Reference proteome</keyword>
<comment type="subcellular location">
    <subcellularLocation>
        <location evidence="3">Nucleus</location>
    </subcellularLocation>
</comment>
<evidence type="ECO:0000256" key="4">
    <source>
        <dbReference type="RuleBase" id="RU003671"/>
    </source>
</evidence>
<reference evidence="8 9" key="1">
    <citation type="submission" date="2024-02" db="EMBL/GenBank/DDBJ databases">
        <title>A draft genome for the cacao thread blight pathogen Marasmius crinis-equi.</title>
        <authorList>
            <person name="Cohen S.P."/>
            <person name="Baruah I.K."/>
            <person name="Amoako-Attah I."/>
            <person name="Bukari Y."/>
            <person name="Meinhardt L.W."/>
            <person name="Bailey B.A."/>
        </authorList>
    </citation>
    <scope>NUCLEOTIDE SEQUENCE [LARGE SCALE GENOMIC DNA]</scope>
    <source>
        <strain evidence="8 9">GH-76</strain>
    </source>
</reference>
<sequence>MFQAKLSSSGIFKKIFEIAKDVVADCNISCEEDGIHMQSMDSTHSALLSLHLKPGFFRRYECDRAITLGLSLPSFFKILKAAKDDDKLTVKVVNEDPDALEVQWEGKRSSRISSYSLDLLTIEVEELDIPEQDYYAKIIMPSAELSAIVKDLMAVDDNVVIRVDKTGLRLEASGNQAKGEVWVKSDLPVKPVEGEDEDGDWDKTLVKEEEEEEEHKVKSRTKKRKVRFSLPRSLPHRQTSLQHFPPQKLQESTNTVPSSSPMAKRPKQELKRSFSENNEAASAEPQTIIQVTKTVSGLTYKLKHLQAITKCAALSERVELLIGPDSPLLVRFDLGEARGHIRYYVAPQIGDDA</sequence>
<comment type="function">
    <text evidence="3">This protein is an auxiliary protein of DNA polymerase delta and is involved in the control of eukaryotic DNA replication by increasing the polymerase's processivity during elongation of the leading strand.</text>
</comment>
<keyword evidence="4" id="KW-0235">DNA replication</keyword>
<dbReference type="NCBIfam" id="TIGR00590">
    <property type="entry name" value="pcna"/>
    <property type="match status" value="1"/>
</dbReference>
<keyword evidence="2 4" id="KW-0238">DNA-binding</keyword>
<name>A0ABR3G2I1_9AGAR</name>
<dbReference type="CDD" id="cd00577">
    <property type="entry name" value="PCNA"/>
    <property type="match status" value="1"/>
</dbReference>
<dbReference type="InterPro" id="IPR022648">
    <property type="entry name" value="Pr_cel_nuc_antig_N"/>
</dbReference>
<dbReference type="PRINTS" id="PR00339">
    <property type="entry name" value="PCNACYCLIN"/>
</dbReference>
<accession>A0ABR3G2I1</accession>
<dbReference type="InterPro" id="IPR046938">
    <property type="entry name" value="DNA_clamp_sf"/>
</dbReference>
<feature type="domain" description="Proliferating cell nuclear antigen PCNA C-terminal" evidence="7">
    <location>
        <begin position="276"/>
        <end position="347"/>
    </location>
</feature>
<gene>
    <name evidence="8" type="ORF">V5O48_000082</name>
</gene>
<dbReference type="Gene3D" id="3.70.10.10">
    <property type="match status" value="2"/>
</dbReference>
<dbReference type="PANTHER" id="PTHR11352">
    <property type="entry name" value="PROLIFERATING CELL NUCLEAR ANTIGEN"/>
    <property type="match status" value="1"/>
</dbReference>
<evidence type="ECO:0000256" key="2">
    <source>
        <dbReference type="ARBA" id="ARBA00023125"/>
    </source>
</evidence>
<feature type="compositionally biased region" description="Basic residues" evidence="5">
    <location>
        <begin position="217"/>
        <end position="227"/>
    </location>
</feature>
<dbReference type="Pfam" id="PF00705">
    <property type="entry name" value="PCNA_N"/>
    <property type="match status" value="1"/>
</dbReference>
<dbReference type="EMBL" id="JBAHYK010000001">
    <property type="protein sequence ID" value="KAL0582024.1"/>
    <property type="molecule type" value="Genomic_DNA"/>
</dbReference>
<protein>
    <recommendedName>
        <fullName evidence="3">DNA sliding clamp PCNA</fullName>
    </recommendedName>
</protein>
<comment type="similarity">
    <text evidence="1 4">Belongs to the PCNA family.</text>
</comment>
<proteinExistence type="inferred from homology"/>
<dbReference type="PANTHER" id="PTHR11352:SF0">
    <property type="entry name" value="PROLIFERATING CELL NUCLEAR ANTIGEN"/>
    <property type="match status" value="1"/>
</dbReference>
<dbReference type="InterPro" id="IPR000730">
    <property type="entry name" value="Pr_cel_nuc_antig"/>
</dbReference>
<dbReference type="InterPro" id="IPR022649">
    <property type="entry name" value="Pr_cel_nuc_antig_C"/>
</dbReference>
<evidence type="ECO:0000313" key="9">
    <source>
        <dbReference type="Proteomes" id="UP001465976"/>
    </source>
</evidence>
<feature type="region of interest" description="Disordered" evidence="5">
    <location>
        <begin position="188"/>
        <end position="283"/>
    </location>
</feature>
<organism evidence="8 9">
    <name type="scientific">Marasmius crinis-equi</name>
    <dbReference type="NCBI Taxonomy" id="585013"/>
    <lineage>
        <taxon>Eukaryota</taxon>
        <taxon>Fungi</taxon>
        <taxon>Dikarya</taxon>
        <taxon>Basidiomycota</taxon>
        <taxon>Agaricomycotina</taxon>
        <taxon>Agaricomycetes</taxon>
        <taxon>Agaricomycetidae</taxon>
        <taxon>Agaricales</taxon>
        <taxon>Marasmiineae</taxon>
        <taxon>Marasmiaceae</taxon>
        <taxon>Marasmius</taxon>
    </lineage>
</organism>
<evidence type="ECO:0000313" key="8">
    <source>
        <dbReference type="EMBL" id="KAL0582024.1"/>
    </source>
</evidence>
<feature type="compositionally biased region" description="Polar residues" evidence="5">
    <location>
        <begin position="249"/>
        <end position="261"/>
    </location>
</feature>
<keyword evidence="3" id="KW-0539">Nucleus</keyword>
<feature type="domain" description="Proliferating cell nuclear antigen PCNA N-terminal" evidence="6">
    <location>
        <begin position="1"/>
        <end position="125"/>
    </location>
</feature>
<feature type="domain" description="Proliferating cell nuclear antigen PCNA C-terminal" evidence="7">
    <location>
        <begin position="129"/>
        <end position="185"/>
    </location>
</feature>
<evidence type="ECO:0000259" key="7">
    <source>
        <dbReference type="Pfam" id="PF02747"/>
    </source>
</evidence>
<evidence type="ECO:0000256" key="5">
    <source>
        <dbReference type="SAM" id="MobiDB-lite"/>
    </source>
</evidence>
<dbReference type="Pfam" id="PF02747">
    <property type="entry name" value="PCNA_C"/>
    <property type="match status" value="2"/>
</dbReference>
<comment type="caution">
    <text evidence="8">The sequence shown here is derived from an EMBL/GenBank/DDBJ whole genome shotgun (WGS) entry which is preliminary data.</text>
</comment>